<proteinExistence type="predicted"/>
<evidence type="ECO:0000313" key="1">
    <source>
        <dbReference type="EMBL" id="APH14177.1"/>
    </source>
</evidence>
<gene>
    <name evidence="1" type="ORF">NPD5_3916</name>
</gene>
<dbReference type="Proteomes" id="UP000182204">
    <property type="component" value="Chromosome"/>
</dbReference>
<dbReference type="AlphaFoldDB" id="A0A1L3NDI7"/>
<reference evidence="1 2" key="1">
    <citation type="submission" date="2015-11" db="EMBL/GenBank/DDBJ databases">
        <authorList>
            <person name="Hill K.K."/>
            <person name="Shirey T.B."/>
            <person name="Raphael B."/>
            <person name="Daligault H.E."/>
            <person name="Davenport K.W."/>
            <person name="Bruce D.C."/>
            <person name="Foley B.T."/>
            <person name="Johnson S.L."/>
        </authorList>
    </citation>
    <scope>NUCLEOTIDE SEQUENCE [LARGE SCALE GENOMIC DNA]</scope>
    <source>
        <strain evidence="1 2">CDC_1632</strain>
    </source>
</reference>
<sequence>MVDIMKFMQKLIEDMNDIGWMIEKIVDGKKVVKNDDNYLEIDGELYDEQDNFYIKQWTDSCGDGYYGVIFYPLENNKYLKINYSC</sequence>
<evidence type="ECO:0000313" key="2">
    <source>
        <dbReference type="Proteomes" id="UP000182204"/>
    </source>
</evidence>
<protein>
    <submittedName>
        <fullName evidence="1">Uncharacterized protein</fullName>
    </submittedName>
</protein>
<accession>A0A1L3NDI7</accession>
<organism evidence="1 2">
    <name type="scientific">Clostridium sporogenes</name>
    <dbReference type="NCBI Taxonomy" id="1509"/>
    <lineage>
        <taxon>Bacteria</taxon>
        <taxon>Bacillati</taxon>
        <taxon>Bacillota</taxon>
        <taxon>Clostridia</taxon>
        <taxon>Eubacteriales</taxon>
        <taxon>Clostridiaceae</taxon>
        <taxon>Clostridium</taxon>
    </lineage>
</organism>
<name>A0A1L3NDI7_CLOSG</name>
<dbReference type="EMBL" id="CP013243">
    <property type="protein sequence ID" value="APH14177.1"/>
    <property type="molecule type" value="Genomic_DNA"/>
</dbReference>